<reference evidence="2" key="1">
    <citation type="journal article" date="2024" name="Front. Bioeng. Biotechnol.">
        <title>Genome-scale model development and genomic sequencing of the oleaginous clade Lipomyces.</title>
        <authorList>
            <person name="Czajka J.J."/>
            <person name="Han Y."/>
            <person name="Kim J."/>
            <person name="Mondo S.J."/>
            <person name="Hofstad B.A."/>
            <person name="Robles A."/>
            <person name="Haridas S."/>
            <person name="Riley R."/>
            <person name="LaButti K."/>
            <person name="Pangilinan J."/>
            <person name="Andreopoulos W."/>
            <person name="Lipzen A."/>
            <person name="Yan J."/>
            <person name="Wang M."/>
            <person name="Ng V."/>
            <person name="Grigoriev I.V."/>
            <person name="Spatafora J.W."/>
            <person name="Magnuson J.K."/>
            <person name="Baker S.E."/>
            <person name="Pomraning K.R."/>
        </authorList>
    </citation>
    <scope>NUCLEOTIDE SEQUENCE [LARGE SCALE GENOMIC DNA]</scope>
    <source>
        <strain evidence="2">CBS 10300</strain>
    </source>
</reference>
<organism evidence="1 2">
    <name type="scientific">Lipomyces orientalis</name>
    <dbReference type="NCBI Taxonomy" id="1233043"/>
    <lineage>
        <taxon>Eukaryota</taxon>
        <taxon>Fungi</taxon>
        <taxon>Dikarya</taxon>
        <taxon>Ascomycota</taxon>
        <taxon>Saccharomycotina</taxon>
        <taxon>Lipomycetes</taxon>
        <taxon>Lipomycetales</taxon>
        <taxon>Lipomycetaceae</taxon>
        <taxon>Lipomyces</taxon>
    </lineage>
</organism>
<accession>A0ACC3TDR9</accession>
<sequence length="360" mass="38304">MFANNSACQNGYLPQRAPEYPSLVISTCNPSKLQLAKFQRSRTMVVQTGLTMTTPDATTKSPELVSRSDLKKRAIPHMVLSDGSEVSLTPAPVAAPDLDSAVSATRRFTVTGNAIVTGGAGALGFAACVALLEHGLQGLMIFDVNLTQSSEQVTALKTRFPSTSIHVLQVDVTDEAAVSSAVEWTARTLGSIEHLLCFVGIVGCVNAIDMSVSQWRKILDVNLTGSFLCAQAVAKRMIQQGKGGSIIFTASISAHRVNYPQPQAAYNVSKSALLMLKSCLAAEWARWGIRTNTISPGYMDTILNEGDGIAEARQSWCERNPSGRMGVPSELTSTVVMLSSRGATYINGTDIVVDGGGIVF</sequence>
<proteinExistence type="predicted"/>
<keyword evidence="2" id="KW-1185">Reference proteome</keyword>
<protein>
    <submittedName>
        <fullName evidence="1">NAD(P)-binding protein</fullName>
    </submittedName>
</protein>
<comment type="caution">
    <text evidence="1">The sequence shown here is derived from an EMBL/GenBank/DDBJ whole genome shotgun (WGS) entry which is preliminary data.</text>
</comment>
<evidence type="ECO:0000313" key="1">
    <source>
        <dbReference type="EMBL" id="KAK9319016.1"/>
    </source>
</evidence>
<evidence type="ECO:0000313" key="2">
    <source>
        <dbReference type="Proteomes" id="UP001489719"/>
    </source>
</evidence>
<dbReference type="Proteomes" id="UP001489719">
    <property type="component" value="Unassembled WGS sequence"/>
</dbReference>
<dbReference type="EMBL" id="MU970243">
    <property type="protein sequence ID" value="KAK9319016.1"/>
    <property type="molecule type" value="Genomic_DNA"/>
</dbReference>
<gene>
    <name evidence="1" type="ORF">V1517DRAFT_333893</name>
</gene>
<name>A0ACC3TDR9_9ASCO</name>